<dbReference type="PANTHER" id="PTHR43622:SF1">
    <property type="entry name" value="3-DEHYDROQUINATE SYNTHASE"/>
    <property type="match status" value="1"/>
</dbReference>
<comment type="caution">
    <text evidence="9">Lacks conserved residue(s) required for the propagation of feature annotation.</text>
</comment>
<dbReference type="EMBL" id="MEUB01000019">
    <property type="protein sequence ID" value="OGC23395.1"/>
    <property type="molecule type" value="Genomic_DNA"/>
</dbReference>
<dbReference type="PIRSF" id="PIRSF001455">
    <property type="entry name" value="DHQ_synth"/>
    <property type="match status" value="1"/>
</dbReference>
<keyword evidence="11" id="KW-1133">Transmembrane helix</keyword>
<dbReference type="Pfam" id="PF24621">
    <property type="entry name" value="DHQS_C"/>
    <property type="match status" value="1"/>
</dbReference>
<feature type="binding site" evidence="9">
    <location>
        <begin position="105"/>
        <end position="109"/>
    </location>
    <ligand>
        <name>NAD(+)</name>
        <dbReference type="ChEBI" id="CHEBI:57540"/>
    </ligand>
</feature>
<evidence type="ECO:0000256" key="8">
    <source>
        <dbReference type="ARBA" id="ARBA00023285"/>
    </source>
</evidence>
<dbReference type="FunFam" id="3.40.50.1970:FF:000007">
    <property type="entry name" value="Pentafunctional AROM polypeptide"/>
    <property type="match status" value="1"/>
</dbReference>
<dbReference type="GO" id="GO:0003856">
    <property type="term" value="F:3-dehydroquinate synthase activity"/>
    <property type="evidence" value="ECO:0007669"/>
    <property type="project" value="UniProtKB-UniRule"/>
</dbReference>
<dbReference type="HAMAP" id="MF_00110">
    <property type="entry name" value="DHQ_synthase"/>
    <property type="match status" value="1"/>
</dbReference>
<comment type="function">
    <text evidence="9">Catalyzes the conversion of 3-deoxy-D-arabino-heptulosonate 7-phosphate (DAHP) to dehydroquinate (DHQ).</text>
</comment>
<feature type="binding site" evidence="9">
    <location>
        <position position="244"/>
    </location>
    <ligand>
        <name>Zn(2+)</name>
        <dbReference type="ChEBI" id="CHEBI:29105"/>
    </ligand>
</feature>
<dbReference type="InterPro" id="IPR030963">
    <property type="entry name" value="DHQ_synth_fam"/>
</dbReference>
<dbReference type="UniPathway" id="UPA00053">
    <property type="reaction ID" value="UER00085"/>
</dbReference>
<accession>A0A1F4SSH3</accession>
<feature type="binding site" evidence="9">
    <location>
        <position position="184"/>
    </location>
    <ligand>
        <name>Zn(2+)</name>
        <dbReference type="ChEBI" id="CHEBI:29105"/>
    </ligand>
</feature>
<evidence type="ECO:0000256" key="2">
    <source>
        <dbReference type="ARBA" id="ARBA00001947"/>
    </source>
</evidence>
<dbReference type="InterPro" id="IPR050071">
    <property type="entry name" value="Dehydroquinate_synthase"/>
</dbReference>
<dbReference type="Gene3D" id="1.20.1090.10">
    <property type="entry name" value="Dehydroquinate synthase-like - alpha domain"/>
    <property type="match status" value="1"/>
</dbReference>
<comment type="similarity">
    <text evidence="9">Belongs to the sugar phosphate cyclases superfamily. Dehydroquinate synthase family.</text>
</comment>
<feature type="binding site" evidence="9">
    <location>
        <position position="142"/>
    </location>
    <ligand>
        <name>NAD(+)</name>
        <dbReference type="ChEBI" id="CHEBI:57540"/>
    </ligand>
</feature>
<evidence type="ECO:0000259" key="12">
    <source>
        <dbReference type="Pfam" id="PF01761"/>
    </source>
</evidence>
<keyword evidence="9" id="KW-0028">Amino-acid biosynthesis</keyword>
<dbReference type="SUPFAM" id="SSF56796">
    <property type="entry name" value="Dehydroquinate synthase-like"/>
    <property type="match status" value="1"/>
</dbReference>
<keyword evidence="7 9" id="KW-0456">Lyase</keyword>
<dbReference type="InterPro" id="IPR030960">
    <property type="entry name" value="DHQS/DOIS_N"/>
</dbReference>
<feature type="binding site" evidence="9">
    <location>
        <begin position="169"/>
        <end position="172"/>
    </location>
    <ligand>
        <name>NAD(+)</name>
        <dbReference type="ChEBI" id="CHEBI:57540"/>
    </ligand>
</feature>
<dbReference type="GO" id="GO:0008652">
    <property type="term" value="P:amino acid biosynthetic process"/>
    <property type="evidence" value="ECO:0007669"/>
    <property type="project" value="UniProtKB-KW"/>
</dbReference>
<keyword evidence="9" id="KW-0057">Aromatic amino acid biosynthesis</keyword>
<evidence type="ECO:0000256" key="1">
    <source>
        <dbReference type="ARBA" id="ARBA00001911"/>
    </source>
</evidence>
<dbReference type="InterPro" id="IPR056179">
    <property type="entry name" value="DHQS_C"/>
</dbReference>
<feature type="binding site" evidence="9">
    <location>
        <position position="151"/>
    </location>
    <ligand>
        <name>NAD(+)</name>
        <dbReference type="ChEBI" id="CHEBI:57540"/>
    </ligand>
</feature>
<comment type="subcellular location">
    <subcellularLocation>
        <location evidence="9">Cytoplasm</location>
    </subcellularLocation>
</comment>
<dbReference type="CDD" id="cd08195">
    <property type="entry name" value="DHQS"/>
    <property type="match status" value="1"/>
</dbReference>
<comment type="cofactor">
    <cofactor evidence="2">
        <name>Zn(2+)</name>
        <dbReference type="ChEBI" id="CHEBI:29105"/>
    </cofactor>
</comment>
<keyword evidence="4 9" id="KW-0547">Nucleotide-binding</keyword>
<keyword evidence="3 9" id="KW-0479">Metal-binding</keyword>
<comment type="cofactor">
    <cofactor evidence="1 9">
        <name>NAD(+)</name>
        <dbReference type="ChEBI" id="CHEBI:57540"/>
    </cofactor>
</comment>
<dbReference type="Pfam" id="PF01761">
    <property type="entry name" value="DHQ_synthase"/>
    <property type="match status" value="1"/>
</dbReference>
<dbReference type="PANTHER" id="PTHR43622">
    <property type="entry name" value="3-DEHYDROQUINATE SYNTHASE"/>
    <property type="match status" value="1"/>
</dbReference>
<keyword evidence="11" id="KW-0472">Membrane</keyword>
<evidence type="ECO:0000259" key="13">
    <source>
        <dbReference type="Pfam" id="PF24621"/>
    </source>
</evidence>
<keyword evidence="9" id="KW-0963">Cytoplasm</keyword>
<dbReference type="EC" id="4.2.3.4" evidence="9 10"/>
<dbReference type="AlphaFoldDB" id="A0A1F4SSH3"/>
<evidence type="ECO:0000313" key="14">
    <source>
        <dbReference type="EMBL" id="OGC23395.1"/>
    </source>
</evidence>
<dbReference type="STRING" id="1802579.A2310_05055"/>
<keyword evidence="8 9" id="KW-0170">Cobalt</keyword>
<evidence type="ECO:0000313" key="15">
    <source>
        <dbReference type="Proteomes" id="UP000178417"/>
    </source>
</evidence>
<gene>
    <name evidence="9" type="primary">aroB</name>
    <name evidence="14" type="ORF">A2310_05055</name>
</gene>
<dbReference type="Gene3D" id="3.40.50.1970">
    <property type="match status" value="1"/>
</dbReference>
<keyword evidence="11" id="KW-0812">Transmembrane</keyword>
<evidence type="ECO:0000256" key="11">
    <source>
        <dbReference type="SAM" id="Phobius"/>
    </source>
</evidence>
<evidence type="ECO:0000256" key="5">
    <source>
        <dbReference type="ARBA" id="ARBA00022833"/>
    </source>
</evidence>
<dbReference type="GO" id="GO:0046872">
    <property type="term" value="F:metal ion binding"/>
    <property type="evidence" value="ECO:0007669"/>
    <property type="project" value="UniProtKB-KW"/>
</dbReference>
<evidence type="ECO:0000256" key="10">
    <source>
        <dbReference type="NCBIfam" id="TIGR01357"/>
    </source>
</evidence>
<evidence type="ECO:0000256" key="4">
    <source>
        <dbReference type="ARBA" id="ARBA00022741"/>
    </source>
</evidence>
<feature type="domain" description="3-dehydroquinate synthase C-terminal" evidence="13">
    <location>
        <begin position="181"/>
        <end position="320"/>
    </location>
</feature>
<comment type="cofactor">
    <cofactor evidence="9">
        <name>Co(2+)</name>
        <dbReference type="ChEBI" id="CHEBI:48828"/>
    </cofactor>
    <cofactor evidence="9">
        <name>Zn(2+)</name>
        <dbReference type="ChEBI" id="CHEBI:29105"/>
    </cofactor>
    <text evidence="9">Binds 1 divalent metal cation per subunit. Can use either Co(2+) or Zn(2+).</text>
</comment>
<feature type="domain" description="3-dehydroquinate synthase N-terminal" evidence="12">
    <location>
        <begin position="67"/>
        <end position="179"/>
    </location>
</feature>
<comment type="pathway">
    <text evidence="9">Metabolic intermediate biosynthesis; chorismate biosynthesis; chorismate from D-erythrose 4-phosphate and phosphoenolpyruvate: step 2/7.</text>
</comment>
<keyword evidence="6 9" id="KW-0520">NAD</keyword>
<sequence>MFKIKITIEKKTKISEIIIGDNLFFKLKEHLKKIEFSKIVIITDTIVDSFYGKKIKKALESYKLTTIVIPAGEKFKTLYTASAVYDQMIKASLNRDTLVIAFGGGVIGDLAGFVASTYMRGLPVIQVPTTLLAQVDASIGGKTGVDHTGGKNLIGAFYQPKLVLIDVDFLKTLPIREIKTGLAEVVKYGIIKDSELFAKLELNPKSTSKFWTEVICCCAAIKAEVVAKDEKEVTGLRMILNFGHTFGHAIESLTGYSKYTHGEGVAIGMVAAANLAFKLKMLKEKDLLRIVSLIAVLGLPTKCDLAVSTILKALYMDKKAKSGKIRFVLPVKIGKVVVRDDISEKTIKLSLKEIGCV</sequence>
<evidence type="ECO:0000256" key="9">
    <source>
        <dbReference type="HAMAP-Rule" id="MF_00110"/>
    </source>
</evidence>
<dbReference type="GO" id="GO:0005737">
    <property type="term" value="C:cytoplasm"/>
    <property type="evidence" value="ECO:0007669"/>
    <property type="project" value="UniProtKB-SubCell"/>
</dbReference>
<name>A0A1F4SSH3_UNCSA</name>
<organism evidence="14 15">
    <name type="scientific">candidate division WOR-1 bacterium RIFOXYB2_FULL_37_13</name>
    <dbReference type="NCBI Taxonomy" id="1802579"/>
    <lineage>
        <taxon>Bacteria</taxon>
        <taxon>Bacillati</taxon>
        <taxon>Saganbacteria</taxon>
    </lineage>
</organism>
<comment type="caution">
    <text evidence="14">The sequence shown here is derived from an EMBL/GenBank/DDBJ whole genome shotgun (WGS) entry which is preliminary data.</text>
</comment>
<evidence type="ECO:0000256" key="6">
    <source>
        <dbReference type="ARBA" id="ARBA00023027"/>
    </source>
</evidence>
<evidence type="ECO:0000256" key="7">
    <source>
        <dbReference type="ARBA" id="ARBA00023239"/>
    </source>
</evidence>
<dbReference type="GO" id="GO:0000166">
    <property type="term" value="F:nucleotide binding"/>
    <property type="evidence" value="ECO:0007669"/>
    <property type="project" value="UniProtKB-KW"/>
</dbReference>
<feature type="binding site" evidence="9">
    <location>
        <begin position="129"/>
        <end position="130"/>
    </location>
    <ligand>
        <name>NAD(+)</name>
        <dbReference type="ChEBI" id="CHEBI:57540"/>
    </ligand>
</feature>
<reference evidence="14 15" key="1">
    <citation type="journal article" date="2016" name="Nat. Commun.">
        <title>Thousands of microbial genomes shed light on interconnected biogeochemical processes in an aquifer system.</title>
        <authorList>
            <person name="Anantharaman K."/>
            <person name="Brown C.T."/>
            <person name="Hug L.A."/>
            <person name="Sharon I."/>
            <person name="Castelle C.J."/>
            <person name="Probst A.J."/>
            <person name="Thomas B.C."/>
            <person name="Singh A."/>
            <person name="Wilkins M.J."/>
            <person name="Karaoz U."/>
            <person name="Brodie E.L."/>
            <person name="Williams K.H."/>
            <person name="Hubbard S.S."/>
            <person name="Banfield J.F."/>
        </authorList>
    </citation>
    <scope>NUCLEOTIDE SEQUENCE [LARGE SCALE GENOMIC DNA]</scope>
</reference>
<dbReference type="GO" id="GO:0009423">
    <property type="term" value="P:chorismate biosynthetic process"/>
    <property type="evidence" value="ECO:0007669"/>
    <property type="project" value="UniProtKB-UniRule"/>
</dbReference>
<dbReference type="Proteomes" id="UP000178417">
    <property type="component" value="Unassembled WGS sequence"/>
</dbReference>
<feature type="binding site" evidence="9">
    <location>
        <position position="261"/>
    </location>
    <ligand>
        <name>Zn(2+)</name>
        <dbReference type="ChEBI" id="CHEBI:29105"/>
    </ligand>
</feature>
<feature type="transmembrane region" description="Helical" evidence="11">
    <location>
        <begin position="98"/>
        <end position="119"/>
    </location>
</feature>
<dbReference type="InterPro" id="IPR016037">
    <property type="entry name" value="DHQ_synth_AroB"/>
</dbReference>
<dbReference type="GO" id="GO:0009073">
    <property type="term" value="P:aromatic amino acid family biosynthetic process"/>
    <property type="evidence" value="ECO:0007669"/>
    <property type="project" value="UniProtKB-KW"/>
</dbReference>
<keyword evidence="5 9" id="KW-0862">Zinc</keyword>
<proteinExistence type="inferred from homology"/>
<dbReference type="NCBIfam" id="TIGR01357">
    <property type="entry name" value="aroB"/>
    <property type="match status" value="1"/>
</dbReference>
<comment type="catalytic activity">
    <reaction evidence="9">
        <text>7-phospho-2-dehydro-3-deoxy-D-arabino-heptonate = 3-dehydroquinate + phosphate</text>
        <dbReference type="Rhea" id="RHEA:21968"/>
        <dbReference type="ChEBI" id="CHEBI:32364"/>
        <dbReference type="ChEBI" id="CHEBI:43474"/>
        <dbReference type="ChEBI" id="CHEBI:58394"/>
        <dbReference type="EC" id="4.2.3.4"/>
    </reaction>
</comment>
<evidence type="ECO:0000256" key="3">
    <source>
        <dbReference type="ARBA" id="ARBA00022723"/>
    </source>
</evidence>
<protein>
    <recommendedName>
        <fullName evidence="9 10">3-dehydroquinate synthase</fullName>
        <shortName evidence="9">DHQS</shortName>
        <ecNumber evidence="9 10">4.2.3.4</ecNumber>
    </recommendedName>
</protein>